<dbReference type="Gene3D" id="2.120.10.30">
    <property type="entry name" value="TolB, C-terminal domain"/>
    <property type="match status" value="1"/>
</dbReference>
<keyword evidence="2" id="KW-0560">Oxidoreductase</keyword>
<proteinExistence type="predicted"/>
<dbReference type="AlphaFoldDB" id="A0A7S8IYM9"/>
<dbReference type="EMBL" id="CP047423">
    <property type="protein sequence ID" value="QPD03346.1"/>
    <property type="molecule type" value="Genomic_DNA"/>
</dbReference>
<name>A0A7S8IYM9_9BACT</name>
<evidence type="ECO:0000313" key="3">
    <source>
        <dbReference type="Proteomes" id="UP000593737"/>
    </source>
</evidence>
<dbReference type="Pfam" id="PF07995">
    <property type="entry name" value="GSDH"/>
    <property type="match status" value="1"/>
</dbReference>
<organism evidence="2 3">
    <name type="scientific">Candidatus Nitrospira kreftii</name>
    <dbReference type="NCBI Taxonomy" id="2652173"/>
    <lineage>
        <taxon>Bacteria</taxon>
        <taxon>Pseudomonadati</taxon>
        <taxon>Nitrospirota</taxon>
        <taxon>Nitrospiria</taxon>
        <taxon>Nitrospirales</taxon>
        <taxon>Nitrospiraceae</taxon>
        <taxon>Nitrospira</taxon>
    </lineage>
</organism>
<dbReference type="SUPFAM" id="SSF50952">
    <property type="entry name" value="Soluble quinoprotein glucose dehydrogenase"/>
    <property type="match status" value="1"/>
</dbReference>
<sequence length="404" mass="42724">MIRYGLSINQNNGLRMTTVILRTILCICFTGILAACGEEGETQDSSPTSTSLKLQTISSNLNSPVFLTAPRGDVNRLFVVEQGGTIRILDRTTGRQLSTFLTLTGMTSGGEQGLLGLAFDPNYNANGRFYVHYTDINGAITVSRLLVSASDANVADATSQVILVTIPHPNFANHNGGMLAFGPDGCLYAGVGDGGSSGDPNNNAQSLTSRLGKILRIDPATPGAACTSGGANPFVLTGGNQLVWSYGLRNPWRFAFDGDNLYIADVGQATREEINVSSGPNAGRGLNYGWRLMEGSICFNPLTNCNNGGLTLPILDYPHEDGACSVTGGFVYRGSAAPAIQGTYFYADFCAGLVRSFRVNNGSAIERTEWPLLAASSITSFGQDGLGELYILTQGGIMSRIVPN</sequence>
<protein>
    <submittedName>
        <fullName evidence="2">Putative glucose/sorbosone dehydrogenase</fullName>
        <ecNumber evidence="2">1.1.5.-</ecNumber>
    </submittedName>
</protein>
<dbReference type="PANTHER" id="PTHR19328">
    <property type="entry name" value="HEDGEHOG-INTERACTING PROTEIN"/>
    <property type="match status" value="1"/>
</dbReference>
<dbReference type="GO" id="GO:0016491">
    <property type="term" value="F:oxidoreductase activity"/>
    <property type="evidence" value="ECO:0007669"/>
    <property type="project" value="UniProtKB-KW"/>
</dbReference>
<feature type="domain" description="Glucose/Sorbosone dehydrogenase" evidence="1">
    <location>
        <begin position="73"/>
        <end position="394"/>
    </location>
</feature>
<accession>A0A7S8IYM9</accession>
<dbReference type="EC" id="1.1.5.-" evidence="2"/>
<gene>
    <name evidence="2" type="ORF">Nkreftii_001120</name>
</gene>
<evidence type="ECO:0000259" key="1">
    <source>
        <dbReference type="Pfam" id="PF07995"/>
    </source>
</evidence>
<dbReference type="InterPro" id="IPR012938">
    <property type="entry name" value="Glc/Sorbosone_DH"/>
</dbReference>
<dbReference type="KEGG" id="nkf:Nkreftii_001120"/>
<dbReference type="InterPro" id="IPR011042">
    <property type="entry name" value="6-blade_b-propeller_TolB-like"/>
</dbReference>
<dbReference type="InterPro" id="IPR011041">
    <property type="entry name" value="Quinoprot_gluc/sorb_DH_b-prop"/>
</dbReference>
<dbReference type="PANTHER" id="PTHR19328:SF75">
    <property type="entry name" value="ALDOSE SUGAR DEHYDROGENASE YLII"/>
    <property type="match status" value="1"/>
</dbReference>
<evidence type="ECO:0000313" key="2">
    <source>
        <dbReference type="EMBL" id="QPD03346.1"/>
    </source>
</evidence>
<dbReference type="Proteomes" id="UP000593737">
    <property type="component" value="Chromosome"/>
</dbReference>
<reference evidence="2 3" key="1">
    <citation type="journal article" date="2020" name="ISME J.">
        <title>Enrichment and physiological characterization of a novel comammox Nitrospira indicates ammonium inhibition of complete nitrification.</title>
        <authorList>
            <person name="Sakoula D."/>
            <person name="Koch H."/>
            <person name="Frank J."/>
            <person name="Jetten M.S.M."/>
            <person name="van Kessel M.A.H.J."/>
            <person name="Lucker S."/>
        </authorList>
    </citation>
    <scope>NUCLEOTIDE SEQUENCE [LARGE SCALE GENOMIC DNA]</scope>
    <source>
        <strain evidence="2">Comreactor17</strain>
    </source>
</reference>